<evidence type="ECO:0000256" key="2">
    <source>
        <dbReference type="SAM" id="Phobius"/>
    </source>
</evidence>
<accession>A0A3B1AA38</accession>
<gene>
    <name evidence="3" type="ORF">MNBD_GAMMA20-344</name>
</gene>
<dbReference type="Pfam" id="PF04375">
    <property type="entry name" value="HemX"/>
    <property type="match status" value="1"/>
</dbReference>
<dbReference type="EMBL" id="UOFU01000279">
    <property type="protein sequence ID" value="VAX02599.1"/>
    <property type="molecule type" value="Genomic_DNA"/>
</dbReference>
<reference evidence="3" key="1">
    <citation type="submission" date="2018-06" db="EMBL/GenBank/DDBJ databases">
        <authorList>
            <person name="Zhirakovskaya E."/>
        </authorList>
    </citation>
    <scope>NUCLEOTIDE SEQUENCE</scope>
</reference>
<evidence type="ECO:0008006" key="4">
    <source>
        <dbReference type="Google" id="ProtNLM"/>
    </source>
</evidence>
<evidence type="ECO:0000313" key="3">
    <source>
        <dbReference type="EMBL" id="VAX02599.1"/>
    </source>
</evidence>
<protein>
    <recommendedName>
        <fullName evidence="4">Homolog of E. coli HemX protein</fullName>
    </recommendedName>
</protein>
<dbReference type="InterPro" id="IPR007470">
    <property type="entry name" value="HemX"/>
</dbReference>
<feature type="region of interest" description="Disordered" evidence="1">
    <location>
        <begin position="1"/>
        <end position="122"/>
    </location>
</feature>
<organism evidence="3">
    <name type="scientific">hydrothermal vent metagenome</name>
    <dbReference type="NCBI Taxonomy" id="652676"/>
    <lineage>
        <taxon>unclassified sequences</taxon>
        <taxon>metagenomes</taxon>
        <taxon>ecological metagenomes</taxon>
    </lineage>
</organism>
<keyword evidence="2" id="KW-0812">Transmembrane</keyword>
<dbReference type="AlphaFoldDB" id="A0A3B1AA38"/>
<feature type="compositionally biased region" description="Basic and acidic residues" evidence="1">
    <location>
        <begin position="21"/>
        <end position="30"/>
    </location>
</feature>
<dbReference type="PANTHER" id="PTHR38043">
    <property type="entry name" value="PROTEIN HEMX"/>
    <property type="match status" value="1"/>
</dbReference>
<keyword evidence="2" id="KW-1133">Transmembrane helix</keyword>
<proteinExistence type="predicted"/>
<feature type="transmembrane region" description="Helical" evidence="2">
    <location>
        <begin position="129"/>
        <end position="148"/>
    </location>
</feature>
<sequence length="479" mass="52038">MKNQSNQNDEKTPSAKSAKGKAAEDDRDVAGRATQGAKAEDQPASDKPAQTTAVTATEKDKPKVTGKAVQKKPETRGVKKPPNTPKKTATVAGKEETKPPSATATTADVPEVEEKETVKEEKKGTGLPVAILALLLAVLTALGVYYLYLQGQQQSAALAEHLGELQSSIGGNRSSIDANQQQLTQLSQLETLKQEIGAIRSEMDAATGMRERIEAEQQALNTALTEMSAVLGRTTLAWRLAEIEYLLIVANTRLTLERDQRTALAVLQTVDQKLRAIGDPALVPVRQSIASEITALKAIVEPDITGMALTLASLVEGVESLPLQDAPLVRVAGSAATNGEEKFQSLDWVDIPSAIWKDIRGLVVVRRADKPIEPLQAPTEAWYLRQILQLKLEQARLSLLRHETALFHQLLDEAAYWLKANFDAESAAVKGMLESLQNLQQTDLQPSLPDISDSLRVLRQYMQSLGIEVEAAQREGDTQ</sequence>
<evidence type="ECO:0000256" key="1">
    <source>
        <dbReference type="SAM" id="MobiDB-lite"/>
    </source>
</evidence>
<name>A0A3B1AA38_9ZZZZ</name>
<dbReference type="PANTHER" id="PTHR38043:SF1">
    <property type="entry name" value="PROTEIN HEMX"/>
    <property type="match status" value="1"/>
</dbReference>
<keyword evidence="2" id="KW-0472">Membrane</keyword>